<dbReference type="VEuPathDB" id="FungiDB:I302_07719"/>
<protein>
    <recommendedName>
        <fullName evidence="2">DUF6604 domain-containing protein</fullName>
    </recommendedName>
</protein>
<name>A0A1B9FTJ7_9TREE</name>
<dbReference type="AlphaFoldDB" id="A0A1B9FTJ7"/>
<dbReference type="RefSeq" id="XP_019043148.1">
    <property type="nucleotide sequence ID" value="XM_019194312.1"/>
</dbReference>
<sequence>MSKFIRSKYQQYKRDNNQLSTWLGKTAVQYGFSLDNFTPSSEHLEEDDKLSPSQKKNAKKRAKAKAKVKGQPDGNGAEELDDERLDGDLNDVKVDDVAEGIAKVDINSTIKSPSASNARDYLIPSHQYKAIAEHLVAHSVRIPSELMQLLDRCIQLRYSCLRWFSKIPNASTSSHAYFIDVLIDVYNIFDEHKKQDPSVTTTSHAPRSSTNRFAELEREELDDVEDLPDIFLPEPPRPSSTAPVHIRCAPELSQEEAVIRVLAYYEDMHDIRGEIISIWERYKSGKLDLITAAVTTNTALELIRKPYDDIVHSVLPLFRRDIRFLSATLFNVLTMPYTGEVTTQIPTYHFLDDDDTFTTTVYDHLFLPVQQLLYGMKDVIKDGVVPVYKPGHFGQYNPNLDFYTIPFSERCRQSQILMCESFTDYFLLSVVDEDGRTIPSAPVVGEGKPSNLFFIDEIATEMNHFANSKQPTLLLVIYLQVFVDINLILGASTTRGLAELKRGASDMLDTLDRRQKLEPKDPLDTWPRNNEMIMDLLKAELHAWKTMAPVALMYKAVRNRVPLQLSLFERDPLLCGLILFRLRLKYQQLGLTLANAFGFVLSAAHLVTASKHFGVEPGRSFPEWPDMNLIIKVHGTEDIFGGRYPSSIDDSHVSFLHMMGYSTEVQGAMRHAFNPAERPSYLRTRRVKPSIASQNGPKGLEDHAQILPLFLSKYVRDPSAGTTFSLNAVESLLSDVTMDRIRKEEEAGVSHNQSKKRHERKHRSPKFSILQLLSILEEGLQSETTSIRFDYVSMHLRCLDVLKQVQLSAHDYFVQKIGPGYQENDSQLAFITGWILRYAALSGQAAEYIGIKREGRNAVNVESKRLADATRVIGEFLKRTGQGDAETKKLLI</sequence>
<evidence type="ECO:0000256" key="1">
    <source>
        <dbReference type="SAM" id="MobiDB-lite"/>
    </source>
</evidence>
<proteinExistence type="predicted"/>
<dbReference type="GeneID" id="30212118"/>
<evidence type="ECO:0000259" key="2">
    <source>
        <dbReference type="Pfam" id="PF20253"/>
    </source>
</evidence>
<reference evidence="3" key="3">
    <citation type="submission" date="2014-01" db="EMBL/GenBank/DDBJ databases">
        <title>Evolution of pathogenesis and genome organization in the Tremellales.</title>
        <authorList>
            <person name="Cuomo C."/>
            <person name="Litvintseva A."/>
            <person name="Heitman J."/>
            <person name="Chen Y."/>
            <person name="Sun S."/>
            <person name="Springer D."/>
            <person name="Dromer F."/>
            <person name="Young S."/>
            <person name="Zeng Q."/>
            <person name="Chapman S."/>
            <person name="Gujja S."/>
            <person name="Saif S."/>
            <person name="Birren B."/>
        </authorList>
    </citation>
    <scope>NUCLEOTIDE SEQUENCE</scope>
    <source>
        <strain evidence="3">CBS 10118</strain>
    </source>
</reference>
<feature type="region of interest" description="Disordered" evidence="1">
    <location>
        <begin position="38"/>
        <end position="84"/>
    </location>
</feature>
<dbReference type="EMBL" id="CP144548">
    <property type="protein sequence ID" value="WVW86532.1"/>
    <property type="molecule type" value="Genomic_DNA"/>
</dbReference>
<dbReference type="OrthoDB" id="5238236at2759"/>
<dbReference type="Proteomes" id="UP000092730">
    <property type="component" value="Chromosome 8"/>
</dbReference>
<evidence type="ECO:0000313" key="3">
    <source>
        <dbReference type="EMBL" id="OCF22078.1"/>
    </source>
</evidence>
<dbReference type="EMBL" id="KI894025">
    <property type="protein sequence ID" value="OCF22078.1"/>
    <property type="molecule type" value="Genomic_DNA"/>
</dbReference>
<reference evidence="4" key="4">
    <citation type="submission" date="2024-02" db="EMBL/GenBank/DDBJ databases">
        <title>Comparative genomics of Cryptococcus and Kwoniella reveals pathogenesis evolution and contrasting modes of karyotype evolution via chromosome fusion or intercentromeric recombination.</title>
        <authorList>
            <person name="Coelho M.A."/>
            <person name="David-Palma M."/>
            <person name="Shea T."/>
            <person name="Bowers K."/>
            <person name="McGinley-Smith S."/>
            <person name="Mohammad A.W."/>
            <person name="Gnirke A."/>
            <person name="Yurkov A.M."/>
            <person name="Nowrousian M."/>
            <person name="Sun S."/>
            <person name="Cuomo C.A."/>
            <person name="Heitman J."/>
        </authorList>
    </citation>
    <scope>NUCLEOTIDE SEQUENCE</scope>
    <source>
        <strain evidence="4">CBS 10118</strain>
    </source>
</reference>
<reference evidence="3" key="1">
    <citation type="submission" date="2013-07" db="EMBL/GenBank/DDBJ databases">
        <title>The Genome Sequence of Cryptococcus bestiolae CBS10118.</title>
        <authorList>
            <consortium name="The Broad Institute Genome Sequencing Platform"/>
            <person name="Cuomo C."/>
            <person name="Litvintseva A."/>
            <person name="Chen Y."/>
            <person name="Heitman J."/>
            <person name="Sun S."/>
            <person name="Springer D."/>
            <person name="Dromer F."/>
            <person name="Young S.K."/>
            <person name="Zeng Q."/>
            <person name="Gargeya S."/>
            <person name="Fitzgerald M."/>
            <person name="Abouelleil A."/>
            <person name="Alvarado L."/>
            <person name="Berlin A.M."/>
            <person name="Chapman S.B."/>
            <person name="Dewar J."/>
            <person name="Goldberg J."/>
            <person name="Griggs A."/>
            <person name="Gujja S."/>
            <person name="Hansen M."/>
            <person name="Howarth C."/>
            <person name="Imamovic A."/>
            <person name="Larimer J."/>
            <person name="McCowan C."/>
            <person name="Murphy C."/>
            <person name="Pearson M."/>
            <person name="Priest M."/>
            <person name="Roberts A."/>
            <person name="Saif S."/>
            <person name="Shea T."/>
            <person name="Sykes S."/>
            <person name="Wortman J."/>
            <person name="Nusbaum C."/>
            <person name="Birren B."/>
        </authorList>
    </citation>
    <scope>NUCLEOTIDE SEQUENCE [LARGE SCALE GENOMIC DNA]</scope>
    <source>
        <strain evidence="3">CBS 10118</strain>
    </source>
</reference>
<dbReference type="PANTHER" id="PTHR38795:SF1">
    <property type="entry name" value="DUF6604 DOMAIN-CONTAINING PROTEIN"/>
    <property type="match status" value="1"/>
</dbReference>
<dbReference type="PANTHER" id="PTHR38795">
    <property type="entry name" value="DUF6604 DOMAIN-CONTAINING PROTEIN"/>
    <property type="match status" value="1"/>
</dbReference>
<feature type="domain" description="DUF6604" evidence="2">
    <location>
        <begin position="10"/>
        <end position="311"/>
    </location>
</feature>
<keyword evidence="5" id="KW-1185">Reference proteome</keyword>
<reference evidence="4" key="2">
    <citation type="submission" date="2013-07" db="EMBL/GenBank/DDBJ databases">
        <authorList>
            <consortium name="The Broad Institute Genome Sequencing Platform"/>
            <person name="Cuomo C."/>
            <person name="Litvintseva A."/>
            <person name="Chen Y."/>
            <person name="Heitman J."/>
            <person name="Sun S."/>
            <person name="Springer D."/>
            <person name="Dromer F."/>
            <person name="Young S.K."/>
            <person name="Zeng Q."/>
            <person name="Gargeya S."/>
            <person name="Fitzgerald M."/>
            <person name="Abouelleil A."/>
            <person name="Alvarado L."/>
            <person name="Berlin A.M."/>
            <person name="Chapman S.B."/>
            <person name="Dewar J."/>
            <person name="Goldberg J."/>
            <person name="Griggs A."/>
            <person name="Gujja S."/>
            <person name="Hansen M."/>
            <person name="Howarth C."/>
            <person name="Imamovic A."/>
            <person name="Larimer J."/>
            <person name="McCowan C."/>
            <person name="Murphy C."/>
            <person name="Pearson M."/>
            <person name="Priest M."/>
            <person name="Roberts A."/>
            <person name="Saif S."/>
            <person name="Shea T."/>
            <person name="Sykes S."/>
            <person name="Wortman J."/>
            <person name="Nusbaum C."/>
            <person name="Birren B."/>
        </authorList>
    </citation>
    <scope>NUCLEOTIDE SEQUENCE</scope>
    <source>
        <strain evidence="4">CBS 10118</strain>
    </source>
</reference>
<organism evidence="3">
    <name type="scientific">Kwoniella bestiolae CBS 10118</name>
    <dbReference type="NCBI Taxonomy" id="1296100"/>
    <lineage>
        <taxon>Eukaryota</taxon>
        <taxon>Fungi</taxon>
        <taxon>Dikarya</taxon>
        <taxon>Basidiomycota</taxon>
        <taxon>Agaricomycotina</taxon>
        <taxon>Tremellomycetes</taxon>
        <taxon>Tremellales</taxon>
        <taxon>Cryptococcaceae</taxon>
        <taxon>Kwoniella</taxon>
    </lineage>
</organism>
<feature type="compositionally biased region" description="Basic residues" evidence="1">
    <location>
        <begin position="56"/>
        <end position="68"/>
    </location>
</feature>
<gene>
    <name evidence="3" type="ORF">I302_07719</name>
    <name evidence="4" type="ORF">I302_108581</name>
</gene>
<evidence type="ECO:0000313" key="5">
    <source>
        <dbReference type="Proteomes" id="UP000092730"/>
    </source>
</evidence>
<dbReference type="InterPro" id="IPR046539">
    <property type="entry name" value="DUF6604"/>
</dbReference>
<accession>A0A1B9FTJ7</accession>
<dbReference type="Pfam" id="PF20253">
    <property type="entry name" value="DUF6604"/>
    <property type="match status" value="1"/>
</dbReference>
<evidence type="ECO:0000313" key="4">
    <source>
        <dbReference type="EMBL" id="WVW86532.1"/>
    </source>
</evidence>
<dbReference type="STRING" id="1296100.A0A1B9FTJ7"/>
<dbReference type="KEGG" id="kbi:30212118"/>